<dbReference type="GO" id="GO:0008360">
    <property type="term" value="P:regulation of cell shape"/>
    <property type="evidence" value="ECO:0007669"/>
    <property type="project" value="UniProtKB-KW"/>
</dbReference>
<evidence type="ECO:0000259" key="20">
    <source>
        <dbReference type="Pfam" id="PF00912"/>
    </source>
</evidence>
<dbReference type="GO" id="GO:0071555">
    <property type="term" value="P:cell wall organization"/>
    <property type="evidence" value="ECO:0007669"/>
    <property type="project" value="UniProtKB-KW"/>
</dbReference>
<evidence type="ECO:0000256" key="12">
    <source>
        <dbReference type="ARBA" id="ARBA00022984"/>
    </source>
</evidence>
<evidence type="ECO:0000256" key="9">
    <source>
        <dbReference type="ARBA" id="ARBA00022692"/>
    </source>
</evidence>
<keyword evidence="9" id="KW-0812">Transmembrane</keyword>
<evidence type="ECO:0000256" key="1">
    <source>
        <dbReference type="ARBA" id="ARBA00004370"/>
    </source>
</evidence>
<dbReference type="Gene3D" id="1.10.3810.10">
    <property type="entry name" value="Biosynthetic peptidoglycan transglycosylase-like"/>
    <property type="match status" value="1"/>
</dbReference>
<protein>
    <submittedName>
        <fullName evidence="22">Penicillin-binding protein 1B</fullName>
    </submittedName>
</protein>
<dbReference type="NCBIfam" id="TIGR02074">
    <property type="entry name" value="PBP_1a_fam"/>
    <property type="match status" value="1"/>
</dbReference>
<evidence type="ECO:0000256" key="13">
    <source>
        <dbReference type="ARBA" id="ARBA00022989"/>
    </source>
</evidence>
<dbReference type="PANTHER" id="PTHR32282">
    <property type="entry name" value="BINDING PROTEIN TRANSPEPTIDASE, PUTATIVE-RELATED"/>
    <property type="match status" value="1"/>
</dbReference>
<dbReference type="InterPro" id="IPR001264">
    <property type="entry name" value="Glyco_trans_51"/>
</dbReference>
<dbReference type="OrthoDB" id="9766909at2"/>
<dbReference type="Proteomes" id="UP000198870">
    <property type="component" value="Unassembled WGS sequence"/>
</dbReference>
<dbReference type="InterPro" id="IPR023346">
    <property type="entry name" value="Lysozyme-like_dom_sf"/>
</dbReference>
<dbReference type="InterPro" id="IPR050396">
    <property type="entry name" value="Glycosyltr_51/Transpeptidase"/>
</dbReference>
<sequence>MILWIKRLIKVGLVAGISGFLIASLYCWHLTGRVEKRFSGRRWQIPSVIYSDTTLLYPGRNIHWPSLREKLTGIGYRESAGSPTKKGYYRPTSDGLEIYLNDLTVPGKIRYGFPAVLTFKRGTIASMARRDSGQEIPILELEPEVLMRYFGKEREIRQVVPIDEIPESLQHAVMSAEDSRFYTHHGIDPRGILRAVYTNLKHGAIRQGGSTLTQQLAKNYFLTPERTFTRKLNELFISLAIELKYEKEEILGIYLNEIYFGQKGSASVNGAGEAARFYFNKRVQDLTLAESATIAGLIKGPNLYSPYKNMERSRKRRNVVLASMQKNGWITEEERRAASEEPLTVAGFQAYSQKAPYFLDYVSSQLRELYPSTILTSLGFSIYTTLDTQVQKAAERALERGLSRLEKNNPKLRRNDPEKRLQGAIVVLQPRTGNILAMVGGRDYRVSQFNRATHAKRQPGSCFKPVVASVLLDQFTPSDLLSNEKTDYVVDGKTWTPKNFSEESEKQLSVRDMLRISSNRAAVDMLVRGGLKEALKKLEAFHFSTPVAPWPSMVLGASEVVPMDLARAYAVFASDGIQPFPLSLKDVVDENDELLVGRHMQIDSVLSPGEAFLITSMLEGTVKNGTGRSLARYGIDFPVAAKTGTTNNYRDAWFVGYTPDLLALVWVGFDNNNPIYATGGTAALPIWAELVSALPGYISGNAFSPPPDVVTVKVCRESGKRAAGLKCPDVYDEYFLESNTPDETCPIHGKASLWDRMGRGVKGLFN</sequence>
<dbReference type="EMBL" id="FMUX01000008">
    <property type="protein sequence ID" value="SCY39838.1"/>
    <property type="molecule type" value="Genomic_DNA"/>
</dbReference>
<keyword evidence="23" id="KW-1185">Reference proteome</keyword>
<evidence type="ECO:0000256" key="10">
    <source>
        <dbReference type="ARBA" id="ARBA00022801"/>
    </source>
</evidence>
<keyword evidence="15" id="KW-0511">Multifunctional enzyme</keyword>
<evidence type="ECO:0000256" key="17">
    <source>
        <dbReference type="ARBA" id="ARBA00034000"/>
    </source>
</evidence>
<feature type="domain" description="Penicillin-binding protein transpeptidase" evidence="19">
    <location>
        <begin position="423"/>
        <end position="689"/>
    </location>
</feature>
<evidence type="ECO:0000256" key="16">
    <source>
        <dbReference type="ARBA" id="ARBA00023316"/>
    </source>
</evidence>
<dbReference type="Gene3D" id="3.30.2060.10">
    <property type="entry name" value="Penicillin-binding protein 1b domain"/>
    <property type="match status" value="1"/>
</dbReference>
<dbReference type="Pfam" id="PF00905">
    <property type="entry name" value="Transpeptidase"/>
    <property type="match status" value="1"/>
</dbReference>
<gene>
    <name evidence="22" type="ORF">SAMN05216233_108124</name>
</gene>
<comment type="subcellular location">
    <subcellularLocation>
        <location evidence="1">Membrane</location>
    </subcellularLocation>
</comment>
<keyword evidence="12" id="KW-0573">Peptidoglycan synthesis</keyword>
<evidence type="ECO:0000256" key="8">
    <source>
        <dbReference type="ARBA" id="ARBA00022679"/>
    </source>
</evidence>
<keyword evidence="10" id="KW-0378">Hydrolase</keyword>
<dbReference type="SUPFAM" id="SSF56601">
    <property type="entry name" value="beta-lactamase/transpeptidase-like"/>
    <property type="match status" value="1"/>
</dbReference>
<reference evidence="22 23" key="1">
    <citation type="submission" date="2016-10" db="EMBL/GenBank/DDBJ databases">
        <authorList>
            <person name="de Groot N.N."/>
        </authorList>
    </citation>
    <scope>NUCLEOTIDE SEQUENCE [LARGE SCALE GENOMIC DNA]</scope>
    <source>
        <strain evidence="22 23">AA1</strain>
    </source>
</reference>
<evidence type="ECO:0000256" key="4">
    <source>
        <dbReference type="ARBA" id="ARBA00007739"/>
    </source>
</evidence>
<evidence type="ECO:0000256" key="2">
    <source>
        <dbReference type="ARBA" id="ARBA00004752"/>
    </source>
</evidence>
<dbReference type="Gene3D" id="3.40.710.10">
    <property type="entry name" value="DD-peptidase/beta-lactamase superfamily"/>
    <property type="match status" value="1"/>
</dbReference>
<keyword evidence="6" id="KW-0645">Protease</keyword>
<dbReference type="SUPFAM" id="SSF53955">
    <property type="entry name" value="Lysozyme-like"/>
    <property type="match status" value="1"/>
</dbReference>
<comment type="similarity">
    <text evidence="4">In the N-terminal section; belongs to the glycosyltransferase 51 family.</text>
</comment>
<dbReference type="GO" id="GO:0008955">
    <property type="term" value="F:peptidoglycan glycosyltransferase activity"/>
    <property type="evidence" value="ECO:0007669"/>
    <property type="project" value="UniProtKB-EC"/>
</dbReference>
<dbReference type="InterPro" id="IPR001460">
    <property type="entry name" value="PCN-bd_Tpept"/>
</dbReference>
<comment type="similarity">
    <text evidence="3">In the C-terminal section; belongs to the transpeptidase family.</text>
</comment>
<evidence type="ECO:0000256" key="14">
    <source>
        <dbReference type="ARBA" id="ARBA00023136"/>
    </source>
</evidence>
<feature type="domain" description="Bifunctional transglycosylase second" evidence="21">
    <location>
        <begin position="56"/>
        <end position="141"/>
    </location>
</feature>
<evidence type="ECO:0000256" key="18">
    <source>
        <dbReference type="ARBA" id="ARBA00049902"/>
    </source>
</evidence>
<evidence type="ECO:0000259" key="19">
    <source>
        <dbReference type="Pfam" id="PF00905"/>
    </source>
</evidence>
<accession>A0A1G5FMN4</accession>
<evidence type="ECO:0000313" key="23">
    <source>
        <dbReference type="Proteomes" id="UP000198870"/>
    </source>
</evidence>
<dbReference type="InterPro" id="IPR036950">
    <property type="entry name" value="PBP_transglycosylase"/>
</dbReference>
<dbReference type="STRING" id="419481.SAMN05216233_108124"/>
<evidence type="ECO:0000256" key="7">
    <source>
        <dbReference type="ARBA" id="ARBA00022676"/>
    </source>
</evidence>
<keyword evidence="13" id="KW-1133">Transmembrane helix</keyword>
<keyword evidence="8" id="KW-0808">Transferase</keyword>
<dbReference type="AlphaFoldDB" id="A0A1G5FMN4"/>
<keyword evidence="16" id="KW-0961">Cell wall biogenesis/degradation</keyword>
<evidence type="ECO:0000256" key="6">
    <source>
        <dbReference type="ARBA" id="ARBA00022670"/>
    </source>
</evidence>
<comment type="catalytic activity">
    <reaction evidence="17">
        <text>Preferential cleavage: (Ac)2-L-Lys-D-Ala-|-D-Ala. Also transpeptidation of peptidyl-alanyl moieties that are N-acyl substituents of D-alanine.</text>
        <dbReference type="EC" id="3.4.16.4"/>
    </reaction>
</comment>
<dbReference type="Pfam" id="PF00912">
    <property type="entry name" value="Transgly"/>
    <property type="match status" value="1"/>
</dbReference>
<keyword evidence="11" id="KW-0133">Cell shape</keyword>
<dbReference type="GO" id="GO:0006508">
    <property type="term" value="P:proteolysis"/>
    <property type="evidence" value="ECO:0007669"/>
    <property type="project" value="UniProtKB-KW"/>
</dbReference>
<evidence type="ECO:0000256" key="15">
    <source>
        <dbReference type="ARBA" id="ARBA00023268"/>
    </source>
</evidence>
<keyword evidence="5" id="KW-0121">Carboxypeptidase</keyword>
<organism evidence="22 23">
    <name type="scientific">Desulfoluna spongiiphila</name>
    <dbReference type="NCBI Taxonomy" id="419481"/>
    <lineage>
        <taxon>Bacteria</taxon>
        <taxon>Pseudomonadati</taxon>
        <taxon>Thermodesulfobacteriota</taxon>
        <taxon>Desulfobacteria</taxon>
        <taxon>Desulfobacterales</taxon>
        <taxon>Desulfolunaceae</taxon>
        <taxon>Desulfoluna</taxon>
    </lineage>
</organism>
<keyword evidence="7" id="KW-0328">Glycosyltransferase</keyword>
<dbReference type="InterPro" id="IPR028166">
    <property type="entry name" value="UB2H"/>
</dbReference>
<comment type="catalytic activity">
    <reaction evidence="18">
        <text>[GlcNAc-(1-&gt;4)-Mur2Ac(oyl-L-Ala-gamma-D-Glu-L-Lys-D-Ala-D-Ala)](n)-di-trans,octa-cis-undecaprenyl diphosphate + beta-D-GlcNAc-(1-&gt;4)-Mur2Ac(oyl-L-Ala-gamma-D-Glu-L-Lys-D-Ala-D-Ala)-di-trans,octa-cis-undecaprenyl diphosphate = [GlcNAc-(1-&gt;4)-Mur2Ac(oyl-L-Ala-gamma-D-Glu-L-Lys-D-Ala-D-Ala)](n+1)-di-trans,octa-cis-undecaprenyl diphosphate + di-trans,octa-cis-undecaprenyl diphosphate + H(+)</text>
        <dbReference type="Rhea" id="RHEA:23708"/>
        <dbReference type="Rhea" id="RHEA-COMP:9602"/>
        <dbReference type="Rhea" id="RHEA-COMP:9603"/>
        <dbReference type="ChEBI" id="CHEBI:15378"/>
        <dbReference type="ChEBI" id="CHEBI:58405"/>
        <dbReference type="ChEBI" id="CHEBI:60033"/>
        <dbReference type="ChEBI" id="CHEBI:78435"/>
        <dbReference type="EC" id="2.4.99.28"/>
    </reaction>
</comment>
<evidence type="ECO:0000256" key="3">
    <source>
        <dbReference type="ARBA" id="ARBA00007090"/>
    </source>
</evidence>
<dbReference type="GO" id="GO:0016020">
    <property type="term" value="C:membrane"/>
    <property type="evidence" value="ECO:0007669"/>
    <property type="project" value="UniProtKB-SubCell"/>
</dbReference>
<evidence type="ECO:0000259" key="21">
    <source>
        <dbReference type="Pfam" id="PF14814"/>
    </source>
</evidence>
<name>A0A1G5FMN4_9BACT</name>
<evidence type="ECO:0000256" key="11">
    <source>
        <dbReference type="ARBA" id="ARBA00022960"/>
    </source>
</evidence>
<dbReference type="Pfam" id="PF14814">
    <property type="entry name" value="UB2H"/>
    <property type="match status" value="1"/>
</dbReference>
<dbReference type="FunFam" id="1.10.3810.10:FF:000001">
    <property type="entry name" value="Penicillin-binding protein 1A"/>
    <property type="match status" value="1"/>
</dbReference>
<dbReference type="GO" id="GO:0008658">
    <property type="term" value="F:penicillin binding"/>
    <property type="evidence" value="ECO:0007669"/>
    <property type="project" value="InterPro"/>
</dbReference>
<keyword evidence="14" id="KW-0472">Membrane</keyword>
<evidence type="ECO:0000256" key="5">
    <source>
        <dbReference type="ARBA" id="ARBA00022645"/>
    </source>
</evidence>
<dbReference type="GO" id="GO:0009002">
    <property type="term" value="F:serine-type D-Ala-D-Ala carboxypeptidase activity"/>
    <property type="evidence" value="ECO:0007669"/>
    <property type="project" value="UniProtKB-EC"/>
</dbReference>
<dbReference type="InterPro" id="IPR012338">
    <property type="entry name" value="Beta-lactam/transpept-like"/>
</dbReference>
<proteinExistence type="inferred from homology"/>
<dbReference type="RefSeq" id="WP_092210983.1">
    <property type="nucleotide sequence ID" value="NZ_FMUX01000008.1"/>
</dbReference>
<dbReference type="GO" id="GO:0030288">
    <property type="term" value="C:outer membrane-bounded periplasmic space"/>
    <property type="evidence" value="ECO:0007669"/>
    <property type="project" value="TreeGrafter"/>
</dbReference>
<dbReference type="PANTHER" id="PTHR32282:SF27">
    <property type="entry name" value="PENICILLIN-BINDING PROTEIN 1A"/>
    <property type="match status" value="1"/>
</dbReference>
<evidence type="ECO:0000313" key="22">
    <source>
        <dbReference type="EMBL" id="SCY39838.1"/>
    </source>
</evidence>
<dbReference type="UniPathway" id="UPA00219"/>
<feature type="domain" description="Glycosyl transferase family 51" evidence="20">
    <location>
        <begin position="150"/>
        <end position="325"/>
    </location>
</feature>
<dbReference type="GO" id="GO:0009252">
    <property type="term" value="P:peptidoglycan biosynthetic process"/>
    <property type="evidence" value="ECO:0007669"/>
    <property type="project" value="UniProtKB-UniPathway"/>
</dbReference>
<comment type="pathway">
    <text evidence="2">Cell wall biogenesis; peptidoglycan biosynthesis.</text>
</comment>